<dbReference type="AlphaFoldDB" id="A0A1G2SEK4"/>
<evidence type="ECO:0000313" key="3">
    <source>
        <dbReference type="Proteomes" id="UP000177987"/>
    </source>
</evidence>
<dbReference type="STRING" id="1802727.A2937_03790"/>
<dbReference type="Proteomes" id="UP000177987">
    <property type="component" value="Unassembled WGS sequence"/>
</dbReference>
<feature type="transmembrane region" description="Helical" evidence="1">
    <location>
        <begin position="24"/>
        <end position="45"/>
    </location>
</feature>
<sequence length="126" mass="14425">MKDFFHFFDKLEDHIRAVLSRHNILYAFIGGVAIVLFWRGVWMTADMIPFLTGPMSIFISVVVLLGTGLFVSFFIGDKIIISGIKKEKRLDEKVASEVKTELDMLSDIQKQLSGIEKELKMQKENN</sequence>
<dbReference type="EMBL" id="MHUW01000017">
    <property type="protein sequence ID" value="OHA83414.1"/>
    <property type="molecule type" value="Genomic_DNA"/>
</dbReference>
<protein>
    <submittedName>
        <fullName evidence="2">Uncharacterized protein</fullName>
    </submittedName>
</protein>
<evidence type="ECO:0000313" key="2">
    <source>
        <dbReference type="EMBL" id="OHA83414.1"/>
    </source>
</evidence>
<keyword evidence="1" id="KW-0812">Transmembrane</keyword>
<comment type="caution">
    <text evidence="2">The sequence shown here is derived from an EMBL/GenBank/DDBJ whole genome shotgun (WGS) entry which is preliminary data.</text>
</comment>
<feature type="transmembrane region" description="Helical" evidence="1">
    <location>
        <begin position="57"/>
        <end position="76"/>
    </location>
</feature>
<proteinExistence type="predicted"/>
<accession>A0A1G2SEK4</accession>
<name>A0A1G2SEK4_9BACT</name>
<organism evidence="2 3">
    <name type="scientific">Candidatus Yonathbacteria bacterium RIFCSPLOWO2_01_FULL_47_33b</name>
    <dbReference type="NCBI Taxonomy" id="1802727"/>
    <lineage>
        <taxon>Bacteria</taxon>
        <taxon>Candidatus Yonathiibacteriota</taxon>
    </lineage>
</organism>
<keyword evidence="1" id="KW-0472">Membrane</keyword>
<reference evidence="2 3" key="1">
    <citation type="journal article" date="2016" name="Nat. Commun.">
        <title>Thousands of microbial genomes shed light on interconnected biogeochemical processes in an aquifer system.</title>
        <authorList>
            <person name="Anantharaman K."/>
            <person name="Brown C.T."/>
            <person name="Hug L.A."/>
            <person name="Sharon I."/>
            <person name="Castelle C.J."/>
            <person name="Probst A.J."/>
            <person name="Thomas B.C."/>
            <person name="Singh A."/>
            <person name="Wilkins M.J."/>
            <person name="Karaoz U."/>
            <person name="Brodie E.L."/>
            <person name="Williams K.H."/>
            <person name="Hubbard S.S."/>
            <person name="Banfield J.F."/>
        </authorList>
    </citation>
    <scope>NUCLEOTIDE SEQUENCE [LARGE SCALE GENOMIC DNA]</scope>
</reference>
<evidence type="ECO:0000256" key="1">
    <source>
        <dbReference type="SAM" id="Phobius"/>
    </source>
</evidence>
<keyword evidence="1" id="KW-1133">Transmembrane helix</keyword>
<gene>
    <name evidence="2" type="ORF">A2937_03790</name>
</gene>